<evidence type="ECO:0000256" key="6">
    <source>
        <dbReference type="SAM" id="MobiDB-lite"/>
    </source>
</evidence>
<dbReference type="InterPro" id="IPR040560">
    <property type="entry name" value="SYCP2_SLD"/>
</dbReference>
<feature type="region of interest" description="Disordered" evidence="6">
    <location>
        <begin position="631"/>
        <end position="651"/>
    </location>
</feature>
<evidence type="ECO:0000259" key="7">
    <source>
        <dbReference type="Pfam" id="PF18581"/>
    </source>
</evidence>
<comment type="similarity">
    <text evidence="3">Belongs to the SYCP2 family.</text>
</comment>
<keyword evidence="4" id="KW-0158">Chromosome</keyword>
<protein>
    <submittedName>
        <fullName evidence="9">Synaptonemal complex protein 2-like</fullName>
    </submittedName>
</protein>
<gene>
    <name evidence="9" type="ORF">APTSU1_001334600</name>
</gene>
<feature type="region of interest" description="Disordered" evidence="6">
    <location>
        <begin position="485"/>
        <end position="511"/>
    </location>
</feature>
<organism evidence="9 10">
    <name type="scientific">Apodemus speciosus</name>
    <name type="common">Large Japanese field mouse</name>
    <dbReference type="NCBI Taxonomy" id="105296"/>
    <lineage>
        <taxon>Eukaryota</taxon>
        <taxon>Metazoa</taxon>
        <taxon>Chordata</taxon>
        <taxon>Craniata</taxon>
        <taxon>Vertebrata</taxon>
        <taxon>Euteleostomi</taxon>
        <taxon>Mammalia</taxon>
        <taxon>Eutheria</taxon>
        <taxon>Euarchontoglires</taxon>
        <taxon>Glires</taxon>
        <taxon>Rodentia</taxon>
        <taxon>Myomorpha</taxon>
        <taxon>Muroidea</taxon>
        <taxon>Muridae</taxon>
        <taxon>Murinae</taxon>
        <taxon>Apodemus</taxon>
    </lineage>
</organism>
<feature type="compositionally biased region" description="Basic and acidic residues" evidence="6">
    <location>
        <begin position="385"/>
        <end position="397"/>
    </location>
</feature>
<proteinExistence type="inferred from homology"/>
<reference evidence="9 10" key="1">
    <citation type="submission" date="2024-08" db="EMBL/GenBank/DDBJ databases">
        <title>The draft genome of Apodemus speciosus.</title>
        <authorList>
            <person name="Nabeshima K."/>
            <person name="Suzuki S."/>
            <person name="Onuma M."/>
        </authorList>
    </citation>
    <scope>NUCLEOTIDE SEQUENCE [LARGE SCALE GENOMIC DNA]</scope>
    <source>
        <strain evidence="9">IB14-021</strain>
    </source>
</reference>
<evidence type="ECO:0000256" key="5">
    <source>
        <dbReference type="ARBA" id="ARBA00023242"/>
    </source>
</evidence>
<dbReference type="Pfam" id="PF18584">
    <property type="entry name" value="SYCP2_SLD"/>
    <property type="match status" value="1"/>
</dbReference>
<dbReference type="InterPro" id="IPR041322">
    <property type="entry name" value="SYCP2_ARLD"/>
</dbReference>
<evidence type="ECO:0000313" key="9">
    <source>
        <dbReference type="EMBL" id="GAB1298110.1"/>
    </source>
</evidence>
<dbReference type="PANTHER" id="PTHR15607">
    <property type="entry name" value="SYNAPTONEMAL COMPLEX PROTEIN-RELATED"/>
    <property type="match status" value="1"/>
</dbReference>
<feature type="region of interest" description="Disordered" evidence="6">
    <location>
        <begin position="340"/>
        <end position="397"/>
    </location>
</feature>
<evidence type="ECO:0000259" key="8">
    <source>
        <dbReference type="Pfam" id="PF18584"/>
    </source>
</evidence>
<feature type="domain" description="Synaptonemal complex protein 2 Spt16M-like" evidence="8">
    <location>
        <begin position="208"/>
        <end position="308"/>
    </location>
</feature>
<feature type="domain" description="Synaptonemal complex protein 2 armadillo-repeat-like" evidence="7">
    <location>
        <begin position="3"/>
        <end position="88"/>
    </location>
</feature>
<comment type="subcellular location">
    <subcellularLocation>
        <location evidence="2">Chromosome</location>
    </subcellularLocation>
    <subcellularLocation>
        <location evidence="1">Nucleus</location>
    </subcellularLocation>
</comment>
<dbReference type="Proteomes" id="UP001623349">
    <property type="component" value="Unassembled WGS sequence"/>
</dbReference>
<evidence type="ECO:0000256" key="1">
    <source>
        <dbReference type="ARBA" id="ARBA00004123"/>
    </source>
</evidence>
<feature type="compositionally biased region" description="Basic and acidic residues" evidence="6">
    <location>
        <begin position="347"/>
        <end position="365"/>
    </location>
</feature>
<evidence type="ECO:0000256" key="3">
    <source>
        <dbReference type="ARBA" id="ARBA00007960"/>
    </source>
</evidence>
<dbReference type="EMBL" id="BAAFST010000013">
    <property type="protein sequence ID" value="GAB1298110.1"/>
    <property type="molecule type" value="Genomic_DNA"/>
</dbReference>
<evidence type="ECO:0000256" key="4">
    <source>
        <dbReference type="ARBA" id="ARBA00022454"/>
    </source>
</evidence>
<keyword evidence="10" id="KW-1185">Reference proteome</keyword>
<dbReference type="Pfam" id="PF18581">
    <property type="entry name" value="SYCP2_ARLD"/>
    <property type="match status" value="1"/>
</dbReference>
<accession>A0ABQ0FFU2</accession>
<dbReference type="PANTHER" id="PTHR15607:SF14">
    <property type="entry name" value="SYNAPTONEMAL COMPLEX PROTEIN 2-LIKE"/>
    <property type="match status" value="1"/>
</dbReference>
<evidence type="ECO:0000256" key="2">
    <source>
        <dbReference type="ARBA" id="ARBA00004286"/>
    </source>
</evidence>
<sequence>MCFQNCSLLLKCIQRFFRDDPEQEEPLLIQQGLIPKIIISSVHMVSWFETIMEFLISNVLASEALLTNAMEDFLDTALVISRHSKKGDNPDVGFLHTLFRIPGGRRLHEALHSAGGSEDFELHFERCTPGREKKALFGRRRMPSYYYSQQVALSEALCRMSVGTQRNELADQWFDDAALAGAFKEIKNREFETDCRQFLNFLNNRLGDQRRMRKPADEKLEEFWIDFNLGSQSVTFYIDNAESPLWEPVELSKEAMVNYIITENDRIKMFIVYLKQPIVISKREAKKIEIHFDRQFDISQASVRALGEDKQKDAKESTILPEFVDAEVDRCLITRRFHVQSASAQTRPEDHSPENSKPDEPKQDYEDPVDVQEPSSQNQASELNNTKEDSAFAKDGEQDRMLVKFNYQGAILDPEPQKEISENLLPEEEGLESCSYWILPLSPARSGSAPEKDETELTPLWKGTSRRNDSTLLKISETQLRESSVLLTPEASTQKIELRSLPPPSRPASFEYPEVEEDVPEIVNREPFMGNSSFKHKLGNSEHREVMSARRGGLGNARRAGCGEGCRKTYINTGWCRYSGHTCEVHRQKRTRYTGHKRSAYINGSRQCCLCLEIPDGSVVAVKQSRLEDAPGSPVVTDISTPSQEDVPENANGSAFKTAFENFTRDLKRKFELKLKQKEIPFSSEKAKEVPACLLRLWNQIHMCRLDKLERFHSSVLQELSSLEKDLQTLDSLEKDALARVWERVSADLKSFCDQQVWRNMDEEVCSQEHRHLPGMK</sequence>
<feature type="compositionally biased region" description="Polar residues" evidence="6">
    <location>
        <begin position="373"/>
        <end position="384"/>
    </location>
</feature>
<feature type="compositionally biased region" description="Polar residues" evidence="6">
    <location>
        <begin position="485"/>
        <end position="495"/>
    </location>
</feature>
<dbReference type="InterPro" id="IPR024835">
    <property type="entry name" value="SYCP2-like"/>
</dbReference>
<evidence type="ECO:0000313" key="10">
    <source>
        <dbReference type="Proteomes" id="UP001623349"/>
    </source>
</evidence>
<keyword evidence="5" id="KW-0539">Nucleus</keyword>
<name>A0ABQ0FFU2_APOSI</name>
<comment type="caution">
    <text evidence="9">The sequence shown here is derived from an EMBL/GenBank/DDBJ whole genome shotgun (WGS) entry which is preliminary data.</text>
</comment>